<keyword evidence="3 5" id="KW-1133">Transmembrane helix</keyword>
<feature type="transmembrane region" description="Helical" evidence="5">
    <location>
        <begin position="33"/>
        <end position="55"/>
    </location>
</feature>
<feature type="transmembrane region" description="Helical" evidence="5">
    <location>
        <begin position="158"/>
        <end position="182"/>
    </location>
</feature>
<protein>
    <submittedName>
        <fullName evidence="7">Solute carrier family 17 member 9</fullName>
    </submittedName>
</protein>
<evidence type="ECO:0000256" key="5">
    <source>
        <dbReference type="SAM" id="Phobius"/>
    </source>
</evidence>
<evidence type="ECO:0000256" key="4">
    <source>
        <dbReference type="ARBA" id="ARBA00023136"/>
    </source>
</evidence>
<comment type="caution">
    <text evidence="7">The sequence shown here is derived from an EMBL/GenBank/DDBJ whole genome shotgun (WGS) entry which is preliminary data.</text>
</comment>
<accession>A0AA35W7N2</accession>
<name>A0AA35W7N2_GEOBA</name>
<feature type="transmembrane region" description="Helical" evidence="5">
    <location>
        <begin position="424"/>
        <end position="445"/>
    </location>
</feature>
<feature type="transmembrane region" description="Helical" evidence="5">
    <location>
        <begin position="332"/>
        <end position="352"/>
    </location>
</feature>
<dbReference type="GO" id="GO:0015867">
    <property type="term" value="P:ATP transport"/>
    <property type="evidence" value="ECO:0007669"/>
    <property type="project" value="TreeGrafter"/>
</dbReference>
<evidence type="ECO:0000256" key="2">
    <source>
        <dbReference type="ARBA" id="ARBA00022692"/>
    </source>
</evidence>
<evidence type="ECO:0000313" key="7">
    <source>
        <dbReference type="EMBL" id="CAI8010359.1"/>
    </source>
</evidence>
<keyword evidence="8" id="KW-1185">Reference proteome</keyword>
<feature type="transmembrane region" description="Helical" evidence="5">
    <location>
        <begin position="295"/>
        <end position="320"/>
    </location>
</feature>
<sequence length="466" mass="50648">MSAGYRAVGGGGEECGIVSSVTHWDAEETRCWLALQFTGLAALYFARCFLVVSIVPMSVELGWDERQCGIVLSAFYWGYVLTQVLGGSLSDRYGGDVVQWVAGVVWSLSTLSSIYLAQVSIWPLVLARFLTGLAQGMHYPALSSLVASKVPEQTKTKFFGVAHAGAFAGSMGVGIFGSLIIRWYHWKVLVLIASVLSLAWVACLRAFSVRHHNKTRYRLLDGRTLSPTSRLKLRVGPSDFVASCRKVPWREILSHSSVIAYLCGFVTECSYAHIIPSWSPTFFNEVFPNRTASAWLYNGAPSLAMALGASSGGVIINQLIVQKYDITFVRKMGSCICLLIPGVCLLLISVIGRGDENFYPTLFLLILSSYFFGYAPSSISANTIDLTPTYSGSLYGVANSLGTLPGVFAVPLIGYILHSTGGNWTPVFLLQTSILFAGCLVFLAYGSSRRLELRDTPTAVAQSTSY</sequence>
<evidence type="ECO:0000256" key="1">
    <source>
        <dbReference type="ARBA" id="ARBA00004141"/>
    </source>
</evidence>
<dbReference type="InterPro" id="IPR011701">
    <property type="entry name" value="MFS"/>
</dbReference>
<dbReference type="EMBL" id="CASHTH010001031">
    <property type="protein sequence ID" value="CAI8010359.1"/>
    <property type="molecule type" value="Genomic_DNA"/>
</dbReference>
<evidence type="ECO:0000259" key="6">
    <source>
        <dbReference type="PROSITE" id="PS50850"/>
    </source>
</evidence>
<keyword evidence="4 5" id="KW-0472">Membrane</keyword>
<dbReference type="InterPro" id="IPR020846">
    <property type="entry name" value="MFS_dom"/>
</dbReference>
<dbReference type="AlphaFoldDB" id="A0AA35W7N2"/>
<organism evidence="7 8">
    <name type="scientific">Geodia barretti</name>
    <name type="common">Barrett's horny sponge</name>
    <dbReference type="NCBI Taxonomy" id="519541"/>
    <lineage>
        <taxon>Eukaryota</taxon>
        <taxon>Metazoa</taxon>
        <taxon>Porifera</taxon>
        <taxon>Demospongiae</taxon>
        <taxon>Heteroscleromorpha</taxon>
        <taxon>Tetractinellida</taxon>
        <taxon>Astrophorina</taxon>
        <taxon>Geodiidae</taxon>
        <taxon>Geodia</taxon>
    </lineage>
</organism>
<reference evidence="7" key="1">
    <citation type="submission" date="2023-03" db="EMBL/GenBank/DDBJ databases">
        <authorList>
            <person name="Steffen K."/>
            <person name="Cardenas P."/>
        </authorList>
    </citation>
    <scope>NUCLEOTIDE SEQUENCE</scope>
</reference>
<dbReference type="PROSITE" id="PS50850">
    <property type="entry name" value="MFS"/>
    <property type="match status" value="1"/>
</dbReference>
<dbReference type="InterPro" id="IPR036259">
    <property type="entry name" value="MFS_trans_sf"/>
</dbReference>
<dbReference type="InterPro" id="IPR050382">
    <property type="entry name" value="MFS_Na/Anion_cotransporter"/>
</dbReference>
<dbReference type="Gene3D" id="1.20.1250.20">
    <property type="entry name" value="MFS general substrate transporter like domains"/>
    <property type="match status" value="2"/>
</dbReference>
<dbReference type="GO" id="GO:0016020">
    <property type="term" value="C:membrane"/>
    <property type="evidence" value="ECO:0007669"/>
    <property type="project" value="UniProtKB-SubCell"/>
</dbReference>
<dbReference type="Proteomes" id="UP001174909">
    <property type="component" value="Unassembled WGS sequence"/>
</dbReference>
<dbReference type="Pfam" id="PF07690">
    <property type="entry name" value="MFS_1"/>
    <property type="match status" value="1"/>
</dbReference>
<evidence type="ECO:0000256" key="3">
    <source>
        <dbReference type="ARBA" id="ARBA00022989"/>
    </source>
</evidence>
<feature type="transmembrane region" description="Helical" evidence="5">
    <location>
        <begin position="258"/>
        <end position="275"/>
    </location>
</feature>
<feature type="transmembrane region" description="Helical" evidence="5">
    <location>
        <begin position="67"/>
        <end position="85"/>
    </location>
</feature>
<gene>
    <name evidence="7" type="ORF">GBAR_LOCUS6831</name>
</gene>
<evidence type="ECO:0000313" key="8">
    <source>
        <dbReference type="Proteomes" id="UP001174909"/>
    </source>
</evidence>
<proteinExistence type="predicted"/>
<keyword evidence="2 5" id="KW-0812">Transmembrane</keyword>
<dbReference type="PANTHER" id="PTHR11662:SF279">
    <property type="entry name" value="VOLTAGE-GATED PURINE NUCLEOTIDE UNIPORTER SLC17A9"/>
    <property type="match status" value="1"/>
</dbReference>
<dbReference type="GO" id="GO:0022857">
    <property type="term" value="F:transmembrane transporter activity"/>
    <property type="evidence" value="ECO:0007669"/>
    <property type="project" value="InterPro"/>
</dbReference>
<feature type="transmembrane region" description="Helical" evidence="5">
    <location>
        <begin position="396"/>
        <end position="418"/>
    </location>
</feature>
<feature type="transmembrane region" description="Helical" evidence="5">
    <location>
        <begin position="188"/>
        <end position="208"/>
    </location>
</feature>
<dbReference type="SUPFAM" id="SSF103473">
    <property type="entry name" value="MFS general substrate transporter"/>
    <property type="match status" value="1"/>
</dbReference>
<feature type="transmembrane region" description="Helical" evidence="5">
    <location>
        <begin position="97"/>
        <end position="117"/>
    </location>
</feature>
<feature type="domain" description="Major facilitator superfamily (MFS) profile" evidence="6">
    <location>
        <begin position="32"/>
        <end position="450"/>
    </location>
</feature>
<comment type="subcellular location">
    <subcellularLocation>
        <location evidence="1">Membrane</location>
        <topology evidence="1">Multi-pass membrane protein</topology>
    </subcellularLocation>
</comment>
<dbReference type="PANTHER" id="PTHR11662">
    <property type="entry name" value="SOLUTE CARRIER FAMILY 17"/>
    <property type="match status" value="1"/>
</dbReference>
<feature type="transmembrane region" description="Helical" evidence="5">
    <location>
        <begin position="358"/>
        <end position="375"/>
    </location>
</feature>